<gene>
    <name evidence="2" type="ORF">Alo02nite_86520</name>
</gene>
<accession>A0ABQ4AXJ4</accession>
<comment type="caution">
    <text evidence="2">The sequence shown here is derived from an EMBL/GenBank/DDBJ whole genome shotgun (WGS) entry which is preliminary data.</text>
</comment>
<dbReference type="EMBL" id="BOMP01000173">
    <property type="protein sequence ID" value="GIE45754.1"/>
    <property type="molecule type" value="Genomic_DNA"/>
</dbReference>
<evidence type="ECO:0000256" key="1">
    <source>
        <dbReference type="SAM" id="MobiDB-lite"/>
    </source>
</evidence>
<proteinExistence type="predicted"/>
<evidence type="ECO:0000313" key="3">
    <source>
        <dbReference type="Proteomes" id="UP000631312"/>
    </source>
</evidence>
<feature type="compositionally biased region" description="Acidic residues" evidence="1">
    <location>
        <begin position="1"/>
        <end position="11"/>
    </location>
</feature>
<organism evidence="2 3">
    <name type="scientific">Actinoplanes lobatus</name>
    <dbReference type="NCBI Taxonomy" id="113568"/>
    <lineage>
        <taxon>Bacteria</taxon>
        <taxon>Bacillati</taxon>
        <taxon>Actinomycetota</taxon>
        <taxon>Actinomycetes</taxon>
        <taxon>Micromonosporales</taxon>
        <taxon>Micromonosporaceae</taxon>
        <taxon>Actinoplanes</taxon>
    </lineage>
</organism>
<keyword evidence="3" id="KW-1185">Reference proteome</keyword>
<feature type="region of interest" description="Disordered" evidence="1">
    <location>
        <begin position="1"/>
        <end position="86"/>
    </location>
</feature>
<reference evidence="2 3" key="1">
    <citation type="submission" date="2021-01" db="EMBL/GenBank/DDBJ databases">
        <title>Whole genome shotgun sequence of Actinoplanes lobatus NBRC 12513.</title>
        <authorList>
            <person name="Komaki H."/>
            <person name="Tamura T."/>
        </authorList>
    </citation>
    <scope>NUCLEOTIDE SEQUENCE [LARGE SCALE GENOMIC DNA]</scope>
    <source>
        <strain evidence="2 3">NBRC 12513</strain>
    </source>
</reference>
<sequence>MQEPGLADEGDPVSRVVGGLRGGEDGHLGRRRRERGCSGEGTGRDEAGAGKENAAGSREAAPSRSEHGSSPELIKERLGMSADFGK</sequence>
<feature type="compositionally biased region" description="Basic and acidic residues" evidence="1">
    <location>
        <begin position="64"/>
        <end position="78"/>
    </location>
</feature>
<dbReference type="Proteomes" id="UP000631312">
    <property type="component" value="Unassembled WGS sequence"/>
</dbReference>
<evidence type="ECO:0000313" key="2">
    <source>
        <dbReference type="EMBL" id="GIE45754.1"/>
    </source>
</evidence>
<protein>
    <submittedName>
        <fullName evidence="2">Uncharacterized protein</fullName>
    </submittedName>
</protein>
<name>A0ABQ4AXJ4_9ACTN</name>